<keyword evidence="2" id="KW-0813">Transport</keyword>
<feature type="transmembrane region" description="Helical" evidence="6">
    <location>
        <begin position="186"/>
        <end position="211"/>
    </location>
</feature>
<feature type="transmembrane region" description="Helical" evidence="6">
    <location>
        <begin position="231"/>
        <end position="250"/>
    </location>
</feature>
<dbReference type="Gene3D" id="1.20.1740.10">
    <property type="entry name" value="Amino acid/polyamine transporter I"/>
    <property type="match status" value="1"/>
</dbReference>
<dbReference type="GO" id="GO:0022857">
    <property type="term" value="F:transmembrane transporter activity"/>
    <property type="evidence" value="ECO:0007669"/>
    <property type="project" value="InterPro"/>
</dbReference>
<dbReference type="GO" id="GO:0016020">
    <property type="term" value="C:membrane"/>
    <property type="evidence" value="ECO:0007669"/>
    <property type="project" value="UniProtKB-SubCell"/>
</dbReference>
<feature type="transmembrane region" description="Helical" evidence="6">
    <location>
        <begin position="475"/>
        <end position="496"/>
    </location>
</feature>
<reference evidence="7 8" key="1">
    <citation type="submission" date="2019-07" db="EMBL/GenBank/DDBJ databases">
        <title>Whole genome shotgun sequence of Gluconobacter kanchanaburiensis NBRC 103587.</title>
        <authorList>
            <person name="Hosoyama A."/>
            <person name="Uohara A."/>
            <person name="Ohji S."/>
            <person name="Ichikawa N."/>
        </authorList>
    </citation>
    <scope>NUCLEOTIDE SEQUENCE [LARGE SCALE GENOMIC DNA]</scope>
    <source>
        <strain evidence="7 8">NBRC 103587</strain>
    </source>
</reference>
<keyword evidence="4 6" id="KW-1133">Transmembrane helix</keyword>
<dbReference type="AlphaFoldDB" id="A0A511B684"/>
<dbReference type="PIRSF" id="PIRSF006060">
    <property type="entry name" value="AA_transporter"/>
    <property type="match status" value="1"/>
</dbReference>
<dbReference type="EMBL" id="BJVA01000002">
    <property type="protein sequence ID" value="GEK95212.1"/>
    <property type="molecule type" value="Genomic_DNA"/>
</dbReference>
<evidence type="ECO:0000256" key="1">
    <source>
        <dbReference type="ARBA" id="ARBA00004141"/>
    </source>
</evidence>
<feature type="transmembrane region" description="Helical" evidence="6">
    <location>
        <begin position="313"/>
        <end position="337"/>
    </location>
</feature>
<organism evidence="7 8">
    <name type="scientific">Gluconobacter kanchanaburiensis NBRC 103587</name>
    <dbReference type="NCBI Taxonomy" id="1307948"/>
    <lineage>
        <taxon>Bacteria</taxon>
        <taxon>Pseudomonadati</taxon>
        <taxon>Pseudomonadota</taxon>
        <taxon>Alphaproteobacteria</taxon>
        <taxon>Acetobacterales</taxon>
        <taxon>Acetobacteraceae</taxon>
        <taxon>Gluconobacter</taxon>
    </lineage>
</organism>
<feature type="transmembrane region" description="Helical" evidence="6">
    <location>
        <begin position="71"/>
        <end position="92"/>
    </location>
</feature>
<feature type="transmembrane region" description="Helical" evidence="6">
    <location>
        <begin position="113"/>
        <end position="136"/>
    </location>
</feature>
<protein>
    <submittedName>
        <fullName evidence="7">Putative amino-acid permease</fullName>
    </submittedName>
</protein>
<feature type="transmembrane region" description="Helical" evidence="6">
    <location>
        <begin position="270"/>
        <end position="293"/>
    </location>
</feature>
<dbReference type="PANTHER" id="PTHR45649:SF26">
    <property type="entry name" value="OS04G0435100 PROTEIN"/>
    <property type="match status" value="1"/>
</dbReference>
<evidence type="ECO:0000313" key="7">
    <source>
        <dbReference type="EMBL" id="GEK95212.1"/>
    </source>
</evidence>
<evidence type="ECO:0000256" key="2">
    <source>
        <dbReference type="ARBA" id="ARBA00022448"/>
    </source>
</evidence>
<dbReference type="RefSeq" id="WP_146858744.1">
    <property type="nucleotide sequence ID" value="NZ_BARK01000001.1"/>
</dbReference>
<feature type="transmembrane region" description="Helical" evidence="6">
    <location>
        <begin position="156"/>
        <end position="179"/>
    </location>
</feature>
<keyword evidence="5 6" id="KW-0472">Membrane</keyword>
<feature type="transmembrane region" description="Helical" evidence="6">
    <location>
        <begin position="444"/>
        <end position="463"/>
    </location>
</feature>
<comment type="caution">
    <text evidence="7">The sequence shown here is derived from an EMBL/GenBank/DDBJ whole genome shotgun (WGS) entry which is preliminary data.</text>
</comment>
<keyword evidence="3 6" id="KW-0812">Transmembrane</keyword>
<dbReference type="OrthoDB" id="7065842at2"/>
<evidence type="ECO:0000256" key="3">
    <source>
        <dbReference type="ARBA" id="ARBA00022692"/>
    </source>
</evidence>
<evidence type="ECO:0000313" key="8">
    <source>
        <dbReference type="Proteomes" id="UP000321079"/>
    </source>
</evidence>
<feature type="transmembrane region" description="Helical" evidence="6">
    <location>
        <begin position="395"/>
        <end position="419"/>
    </location>
</feature>
<dbReference type="InterPro" id="IPR002293">
    <property type="entry name" value="AA/rel_permease1"/>
</dbReference>
<gene>
    <name evidence="7" type="ORF">GKA01_04090</name>
</gene>
<keyword evidence="8" id="KW-1185">Reference proteome</keyword>
<sequence>MIGADTVRPSPASPPHSVDSEYLARLGYQQELRRDLGPFASFAAGFSFVSVLTTVFEMFPLGYSFGGPAFFWTWPLVFFGQFCVALCFAELASHLPVAGAIYQWSSRLSVRDVGWIAGWLTLIGYIVSVSAIAIAMQSILPSLWRGFQFIGTNPDVTTLSGAENAVILGTITILASTIISCAGVRISAFVTVAGVYAEIGGLCLLVAALFLNTRRGFEVTLDTSHMAPGMSGHGAFLASMLMAVYVMYGFDSAAELSEETHDPARTAPRAIVRCLLLSFVAGGLVILGALMAAPSLSSGELATIGVPYVINAITSGIVGHLLLATVAISVFSATIAIQTSASRVLFSMARDRVIPGCEQLGRISSRTGTPIAATVFVGVLSAAFLGVNYGDASLFGAITSSAVGVTYFAYLLVTVPLLFRRWQWLRSDDDSSFEFETKGRVRRAFVNLCAVLCGALFLLNTLWPRTAVFDPGGERPYMVAFPTAFLMLALGSGIIVKKFQKTPSEA</sequence>
<dbReference type="Proteomes" id="UP000321079">
    <property type="component" value="Unassembled WGS sequence"/>
</dbReference>
<evidence type="ECO:0000256" key="4">
    <source>
        <dbReference type="ARBA" id="ARBA00022989"/>
    </source>
</evidence>
<feature type="transmembrane region" description="Helical" evidence="6">
    <location>
        <begin position="39"/>
        <end position="59"/>
    </location>
</feature>
<dbReference type="Pfam" id="PF13520">
    <property type="entry name" value="AA_permease_2"/>
    <property type="match status" value="1"/>
</dbReference>
<accession>A0A511B684</accession>
<evidence type="ECO:0000256" key="5">
    <source>
        <dbReference type="ARBA" id="ARBA00023136"/>
    </source>
</evidence>
<name>A0A511B684_9PROT</name>
<feature type="transmembrane region" description="Helical" evidence="6">
    <location>
        <begin position="371"/>
        <end position="389"/>
    </location>
</feature>
<dbReference type="PANTHER" id="PTHR45649">
    <property type="entry name" value="AMINO-ACID PERMEASE BAT1"/>
    <property type="match status" value="1"/>
</dbReference>
<comment type="subcellular location">
    <subcellularLocation>
        <location evidence="1">Membrane</location>
        <topology evidence="1">Multi-pass membrane protein</topology>
    </subcellularLocation>
</comment>
<evidence type="ECO:0000256" key="6">
    <source>
        <dbReference type="SAM" id="Phobius"/>
    </source>
</evidence>
<proteinExistence type="predicted"/>